<dbReference type="PANTHER" id="PTHR46338">
    <property type="entry name" value="TRANSCRIPTION INITIATION FACTOR TFIID SUBUNIT 8"/>
    <property type="match status" value="1"/>
</dbReference>
<evidence type="ECO:0000256" key="2">
    <source>
        <dbReference type="ARBA" id="ARBA00008767"/>
    </source>
</evidence>
<dbReference type="SUPFAM" id="SSF47113">
    <property type="entry name" value="Histone-fold"/>
    <property type="match status" value="1"/>
</dbReference>
<dbReference type="InterPro" id="IPR006565">
    <property type="entry name" value="BTP"/>
</dbReference>
<evidence type="ECO:0000256" key="5">
    <source>
        <dbReference type="ARBA" id="ARBA00023163"/>
    </source>
</evidence>
<evidence type="ECO:0000256" key="3">
    <source>
        <dbReference type="ARBA" id="ARBA00017307"/>
    </source>
</evidence>
<dbReference type="Proteomes" id="UP001162131">
    <property type="component" value="Unassembled WGS sequence"/>
</dbReference>
<name>A0AAU9K9X6_9CILI</name>
<protein>
    <recommendedName>
        <fullName evidence="3">Transcription initiation factor TFIID subunit 8</fullName>
    </recommendedName>
</protein>
<dbReference type="PANTHER" id="PTHR46338:SF1">
    <property type="entry name" value="TRANSCRIPTION INITIATION FACTOR TFIID SUBUNIT 8"/>
    <property type="match status" value="1"/>
</dbReference>
<comment type="subcellular location">
    <subcellularLocation>
        <location evidence="1">Nucleus</location>
    </subcellularLocation>
</comment>
<dbReference type="InterPro" id="IPR037818">
    <property type="entry name" value="TAF8"/>
</dbReference>
<keyword evidence="6" id="KW-0539">Nucleus</keyword>
<dbReference type="SMART" id="SM00576">
    <property type="entry name" value="BTP"/>
    <property type="match status" value="1"/>
</dbReference>
<sequence length="206" mass="23821">MSEDYKRQIGKLALCQLAQEMGFSSISSQALDTLEEVTELLIEKIGLRAKLIAEHTGRTECNIFDTSRALDVLQTNKEQLQHFLTNQIADIPFCRENIKFPIVPRLSPQEEIDVFYNDENIPNFLPPFPQDHTYLFTPVPVTRNMDPSELRILKNKEKREIEERLAELKAKTSEDKEDKRKDNNSSPFLSLERINATSHFIEDELA</sequence>
<dbReference type="GO" id="GO:0046982">
    <property type="term" value="F:protein heterodimerization activity"/>
    <property type="evidence" value="ECO:0007669"/>
    <property type="project" value="InterPro"/>
</dbReference>
<evidence type="ECO:0000313" key="10">
    <source>
        <dbReference type="Proteomes" id="UP001162131"/>
    </source>
</evidence>
<evidence type="ECO:0000313" key="9">
    <source>
        <dbReference type="EMBL" id="CAG9333983.1"/>
    </source>
</evidence>
<evidence type="ECO:0000259" key="8">
    <source>
        <dbReference type="SMART" id="SM00576"/>
    </source>
</evidence>
<organism evidence="9 10">
    <name type="scientific">Blepharisma stoltei</name>
    <dbReference type="NCBI Taxonomy" id="1481888"/>
    <lineage>
        <taxon>Eukaryota</taxon>
        <taxon>Sar</taxon>
        <taxon>Alveolata</taxon>
        <taxon>Ciliophora</taxon>
        <taxon>Postciliodesmatophora</taxon>
        <taxon>Heterotrichea</taxon>
        <taxon>Heterotrichida</taxon>
        <taxon>Blepharismidae</taxon>
        <taxon>Blepharisma</taxon>
    </lineage>
</organism>
<dbReference type="Pfam" id="PF07524">
    <property type="entry name" value="Bromo_TP"/>
    <property type="match status" value="1"/>
</dbReference>
<keyword evidence="5" id="KW-0804">Transcription</keyword>
<dbReference type="CDD" id="cd00076">
    <property type="entry name" value="HFD_SF"/>
    <property type="match status" value="1"/>
</dbReference>
<dbReference type="InterPro" id="IPR019473">
    <property type="entry name" value="TFIID_su8_C"/>
</dbReference>
<dbReference type="Pfam" id="PF10406">
    <property type="entry name" value="TAF8_C"/>
    <property type="match status" value="1"/>
</dbReference>
<feature type="compositionally biased region" description="Basic and acidic residues" evidence="7">
    <location>
        <begin position="168"/>
        <end position="183"/>
    </location>
</feature>
<accession>A0AAU9K9X6</accession>
<evidence type="ECO:0000256" key="6">
    <source>
        <dbReference type="ARBA" id="ARBA00023242"/>
    </source>
</evidence>
<dbReference type="InterPro" id="IPR009072">
    <property type="entry name" value="Histone-fold"/>
</dbReference>
<dbReference type="CDD" id="cd08049">
    <property type="entry name" value="TAF8"/>
    <property type="match status" value="1"/>
</dbReference>
<keyword evidence="4" id="KW-0805">Transcription regulation</keyword>
<comment type="caution">
    <text evidence="9">The sequence shown here is derived from an EMBL/GenBank/DDBJ whole genome shotgun (WGS) entry which is preliminary data.</text>
</comment>
<dbReference type="Gene3D" id="1.10.20.10">
    <property type="entry name" value="Histone, subunit A"/>
    <property type="match status" value="1"/>
</dbReference>
<proteinExistence type="inferred from homology"/>
<feature type="domain" description="Bromodomain associated" evidence="8">
    <location>
        <begin position="3"/>
        <end position="79"/>
    </location>
</feature>
<comment type="similarity">
    <text evidence="2">Belongs to the TAF8 family.</text>
</comment>
<evidence type="ECO:0000256" key="7">
    <source>
        <dbReference type="SAM" id="MobiDB-lite"/>
    </source>
</evidence>
<dbReference type="AlphaFoldDB" id="A0AAU9K9X6"/>
<dbReference type="EMBL" id="CAJZBQ010000057">
    <property type="protein sequence ID" value="CAG9333983.1"/>
    <property type="molecule type" value="Genomic_DNA"/>
</dbReference>
<dbReference type="GO" id="GO:0005669">
    <property type="term" value="C:transcription factor TFIID complex"/>
    <property type="evidence" value="ECO:0007669"/>
    <property type="project" value="InterPro"/>
</dbReference>
<reference evidence="9" key="1">
    <citation type="submission" date="2021-09" db="EMBL/GenBank/DDBJ databases">
        <authorList>
            <consortium name="AG Swart"/>
            <person name="Singh M."/>
            <person name="Singh A."/>
            <person name="Seah K."/>
            <person name="Emmerich C."/>
        </authorList>
    </citation>
    <scope>NUCLEOTIDE SEQUENCE</scope>
    <source>
        <strain evidence="9">ATCC30299</strain>
    </source>
</reference>
<evidence type="ECO:0000256" key="4">
    <source>
        <dbReference type="ARBA" id="ARBA00023015"/>
    </source>
</evidence>
<keyword evidence="10" id="KW-1185">Reference proteome</keyword>
<feature type="region of interest" description="Disordered" evidence="7">
    <location>
        <begin position="168"/>
        <end position="188"/>
    </location>
</feature>
<gene>
    <name evidence="9" type="ORF">BSTOLATCC_MIC59789</name>
</gene>
<evidence type="ECO:0000256" key="1">
    <source>
        <dbReference type="ARBA" id="ARBA00004123"/>
    </source>
</evidence>